<dbReference type="EMBL" id="FNIZ01000002">
    <property type="protein sequence ID" value="SDN97120.1"/>
    <property type="molecule type" value="Genomic_DNA"/>
</dbReference>
<keyword evidence="3" id="KW-1185">Reference proteome</keyword>
<evidence type="ECO:0000313" key="3">
    <source>
        <dbReference type="Proteomes" id="UP000198860"/>
    </source>
</evidence>
<organism evidence="2 3">
    <name type="scientific">Halobacillus aidingensis</name>
    <dbReference type="NCBI Taxonomy" id="240303"/>
    <lineage>
        <taxon>Bacteria</taxon>
        <taxon>Bacillati</taxon>
        <taxon>Bacillota</taxon>
        <taxon>Bacilli</taxon>
        <taxon>Bacillales</taxon>
        <taxon>Bacillaceae</taxon>
        <taxon>Halobacillus</taxon>
    </lineage>
</organism>
<gene>
    <name evidence="2" type="ORF">SAMN05421677_10286</name>
</gene>
<feature type="transmembrane region" description="Helical" evidence="1">
    <location>
        <begin position="36"/>
        <end position="62"/>
    </location>
</feature>
<sequence>MQIGSKRIEWKDIIIGLAFIVVLYFTLPQFGVNPYFVLLTLMTIVEWVTKFILPWIVLYWAIRWVKHLESK</sequence>
<accession>A0A1H0FR52</accession>
<evidence type="ECO:0000313" key="2">
    <source>
        <dbReference type="EMBL" id="SDN97120.1"/>
    </source>
</evidence>
<proteinExistence type="predicted"/>
<reference evidence="3" key="1">
    <citation type="submission" date="2016-10" db="EMBL/GenBank/DDBJ databases">
        <authorList>
            <person name="Varghese N."/>
            <person name="Submissions S."/>
        </authorList>
    </citation>
    <scope>NUCLEOTIDE SEQUENCE [LARGE SCALE GENOMIC DNA]</scope>
    <source>
        <strain evidence="3">CGMCC 1.3703</strain>
    </source>
</reference>
<keyword evidence="1" id="KW-1133">Transmembrane helix</keyword>
<dbReference type="STRING" id="240303.SAMN05421677_10286"/>
<dbReference type="OrthoDB" id="2637224at2"/>
<dbReference type="RefSeq" id="WP_089650870.1">
    <property type="nucleotide sequence ID" value="NZ_FNIZ01000002.1"/>
</dbReference>
<feature type="transmembrane region" description="Helical" evidence="1">
    <location>
        <begin position="12"/>
        <end position="30"/>
    </location>
</feature>
<evidence type="ECO:0000256" key="1">
    <source>
        <dbReference type="SAM" id="Phobius"/>
    </source>
</evidence>
<dbReference type="AlphaFoldDB" id="A0A1H0FR52"/>
<name>A0A1H0FR52_HALAD</name>
<keyword evidence="1" id="KW-0812">Transmembrane</keyword>
<dbReference type="Proteomes" id="UP000198860">
    <property type="component" value="Unassembled WGS sequence"/>
</dbReference>
<keyword evidence="1" id="KW-0472">Membrane</keyword>
<protein>
    <submittedName>
        <fullName evidence="2">Uncharacterized protein</fullName>
    </submittedName>
</protein>